<evidence type="ECO:0000313" key="2">
    <source>
        <dbReference type="Proteomes" id="UP000482155"/>
    </source>
</evidence>
<sequence>VMADAERGPVDRMRRADVPVLYGGSGGRLPPEGLQLRREEGVFSASALSNAASGVPGALPSTQADGAVARGVPDLVPATVAWPGSRDGG</sequence>
<name>A0A6B3SXG0_9BURK</name>
<evidence type="ECO:0000313" key="1">
    <source>
        <dbReference type="EMBL" id="NEX62449.1"/>
    </source>
</evidence>
<reference evidence="1 2" key="1">
    <citation type="submission" date="2020-02" db="EMBL/GenBank/DDBJ databases">
        <authorList>
            <person name="Kim M.K."/>
        </authorList>
    </citation>
    <scope>NUCLEOTIDE SEQUENCE [LARGE SCALE GENOMIC DNA]</scope>
    <source>
        <strain evidence="1 2">17J57-3</strain>
    </source>
</reference>
<dbReference type="AlphaFoldDB" id="A0A6B3SXG0"/>
<dbReference type="RefSeq" id="WP_163964746.1">
    <property type="nucleotide sequence ID" value="NZ_JAAIVB010000050.1"/>
</dbReference>
<comment type="caution">
    <text evidence="1">The sequence shown here is derived from an EMBL/GenBank/DDBJ whole genome shotgun (WGS) entry which is preliminary data.</text>
</comment>
<keyword evidence="2" id="KW-1185">Reference proteome</keyword>
<gene>
    <name evidence="1" type="ORF">G3574_15270</name>
</gene>
<dbReference type="Proteomes" id="UP000482155">
    <property type="component" value="Unassembled WGS sequence"/>
</dbReference>
<protein>
    <submittedName>
        <fullName evidence="1">Uncharacterized protein</fullName>
    </submittedName>
</protein>
<dbReference type="EMBL" id="JAAIVB010000050">
    <property type="protein sequence ID" value="NEX62449.1"/>
    <property type="molecule type" value="Genomic_DNA"/>
</dbReference>
<organism evidence="1 2">
    <name type="scientific">Noviherbaspirillum galbum</name>
    <dbReference type="NCBI Taxonomy" id="2709383"/>
    <lineage>
        <taxon>Bacteria</taxon>
        <taxon>Pseudomonadati</taxon>
        <taxon>Pseudomonadota</taxon>
        <taxon>Betaproteobacteria</taxon>
        <taxon>Burkholderiales</taxon>
        <taxon>Oxalobacteraceae</taxon>
        <taxon>Noviherbaspirillum</taxon>
    </lineage>
</organism>
<feature type="non-terminal residue" evidence="1">
    <location>
        <position position="1"/>
    </location>
</feature>
<proteinExistence type="predicted"/>
<accession>A0A6B3SXG0</accession>